<protein>
    <submittedName>
        <fullName evidence="1">Uncharacterized protein</fullName>
    </submittedName>
</protein>
<name>A0ABX6P5K8_9BURK</name>
<keyword evidence="2" id="KW-1185">Reference proteome</keyword>
<gene>
    <name evidence="1" type="ORF">HK414_24450</name>
</gene>
<evidence type="ECO:0000313" key="1">
    <source>
        <dbReference type="EMBL" id="QJW85380.1"/>
    </source>
</evidence>
<dbReference type="Proteomes" id="UP000500826">
    <property type="component" value="Chromosome"/>
</dbReference>
<dbReference type="EMBL" id="CP053418">
    <property type="protein sequence ID" value="QJW85380.1"/>
    <property type="molecule type" value="Genomic_DNA"/>
</dbReference>
<proteinExistence type="predicted"/>
<evidence type="ECO:0000313" key="2">
    <source>
        <dbReference type="Proteomes" id="UP000500826"/>
    </source>
</evidence>
<sequence>MPQLSVASVALLLAHHRLLADLAFSEAQPPRVPECNTREVEQCLADLRRACRELFLSPHLH</sequence>
<reference evidence="1 2" key="1">
    <citation type="submission" date="2020-05" db="EMBL/GenBank/DDBJ databases">
        <title>Ramlibacter rhizophilus sp. nov., isolated from rhizosphere soil of national flower Mugunghwa from South Korea.</title>
        <authorList>
            <person name="Zheng-Fei Y."/>
            <person name="Huan T."/>
        </authorList>
    </citation>
    <scope>NUCLEOTIDE SEQUENCE [LARGE SCALE GENOMIC DNA]</scope>
    <source>
        <strain evidence="1 2">H242</strain>
    </source>
</reference>
<organism evidence="1 2">
    <name type="scientific">Ramlibacter terrae</name>
    <dbReference type="NCBI Taxonomy" id="2732511"/>
    <lineage>
        <taxon>Bacteria</taxon>
        <taxon>Pseudomonadati</taxon>
        <taxon>Pseudomonadota</taxon>
        <taxon>Betaproteobacteria</taxon>
        <taxon>Burkholderiales</taxon>
        <taxon>Comamonadaceae</taxon>
        <taxon>Ramlibacter</taxon>
    </lineage>
</organism>
<accession>A0ABX6P5K8</accession>